<dbReference type="Proteomes" id="UP000332933">
    <property type="component" value="Unassembled WGS sequence"/>
</dbReference>
<dbReference type="GO" id="GO:0005634">
    <property type="term" value="C:nucleus"/>
    <property type="evidence" value="ECO:0007669"/>
    <property type="project" value="TreeGrafter"/>
</dbReference>
<evidence type="ECO:0000313" key="3">
    <source>
        <dbReference type="EMBL" id="VFT84569.1"/>
    </source>
</evidence>
<feature type="domain" description="DDE-1" evidence="1">
    <location>
        <begin position="178"/>
        <end position="333"/>
    </location>
</feature>
<evidence type="ECO:0000259" key="1">
    <source>
        <dbReference type="Pfam" id="PF03184"/>
    </source>
</evidence>
<dbReference type="InterPro" id="IPR050863">
    <property type="entry name" value="CenT-Element_Derived"/>
</dbReference>
<dbReference type="OrthoDB" id="78733at2759"/>
<dbReference type="Pfam" id="PF03184">
    <property type="entry name" value="DDE_1"/>
    <property type="match status" value="1"/>
</dbReference>
<sequence>MPKLLQPAEIIKAVDRVVVGGEKMAVVARTSPIGLSSLKKYVKARRLNQPVEQGKRGRKAVLPQSCEDDIVSWVVGMQHTGVPVDRRDIIGKANAICRRVVGAPLARGWYVRNRVSIEGIRELFNTMAQLVITNNITPAQVFNMDETSFESKSATRRVVGLRGSSNVWSHQPQFNFHLTIIVAANAAGLVTPPAFVLPGKSVTRDVLTTCAVPSATVTCAPKGFVNHHVFNNWLTFFAHSVPPTTPRPLVLVCDGCSSHFTAKTYDIAMRHQILIVRLPANATHLVQPLDVAVFKPYKARIRELVHERMVNETIYRLTKKNAIEIASKAFVDAIVGRQENIVEGFCATGLFPPSMPKMQARLSKFDSNAMERQKIESWLKHKEEIRSEVLVLPMIEVKPAGRKTVDTNFTLFNQQALETIRQAKRTIKKKSSSIVNDEPRTVSEEVLV</sequence>
<evidence type="ECO:0000313" key="2">
    <source>
        <dbReference type="EMBL" id="KAF0703257.1"/>
    </source>
</evidence>
<dbReference type="GO" id="GO:0003677">
    <property type="term" value="F:DNA binding"/>
    <property type="evidence" value="ECO:0007669"/>
    <property type="project" value="TreeGrafter"/>
</dbReference>
<dbReference type="Gene3D" id="3.30.420.10">
    <property type="entry name" value="Ribonuclease H-like superfamily/Ribonuclease H"/>
    <property type="match status" value="1"/>
</dbReference>
<dbReference type="EMBL" id="CAADRA010004328">
    <property type="protein sequence ID" value="VFT84569.1"/>
    <property type="molecule type" value="Genomic_DNA"/>
</dbReference>
<organism evidence="3 4">
    <name type="scientific">Aphanomyces stellatus</name>
    <dbReference type="NCBI Taxonomy" id="120398"/>
    <lineage>
        <taxon>Eukaryota</taxon>
        <taxon>Sar</taxon>
        <taxon>Stramenopiles</taxon>
        <taxon>Oomycota</taxon>
        <taxon>Saprolegniomycetes</taxon>
        <taxon>Saprolegniales</taxon>
        <taxon>Verrucalvaceae</taxon>
        <taxon>Aphanomyces</taxon>
    </lineage>
</organism>
<evidence type="ECO:0000313" key="4">
    <source>
        <dbReference type="Proteomes" id="UP000332933"/>
    </source>
</evidence>
<reference evidence="3 4" key="1">
    <citation type="submission" date="2019-03" db="EMBL/GenBank/DDBJ databases">
        <authorList>
            <person name="Gaulin E."/>
            <person name="Dumas B."/>
        </authorList>
    </citation>
    <scope>NUCLEOTIDE SEQUENCE [LARGE SCALE GENOMIC DNA]</scope>
    <source>
        <strain evidence="3">CBS 568.67</strain>
    </source>
</reference>
<proteinExistence type="predicted"/>
<dbReference type="AlphaFoldDB" id="A0A485KIN9"/>
<name>A0A485KIN9_9STRA</name>
<accession>A0A485KIN9</accession>
<dbReference type="PANTHER" id="PTHR19303:SF57">
    <property type="entry name" value="HTH CENPB-TYPE DOMAIN-CONTAINING PROTEIN"/>
    <property type="match status" value="1"/>
</dbReference>
<gene>
    <name evidence="3" type="primary">Aste57867_7665</name>
    <name evidence="2" type="ORF">As57867_007637</name>
    <name evidence="3" type="ORF">ASTE57867_7665</name>
</gene>
<reference evidence="2" key="2">
    <citation type="submission" date="2019-06" db="EMBL/GenBank/DDBJ databases">
        <title>Genomics analysis of Aphanomyces spp. identifies a new class of oomycete effector associated with host adaptation.</title>
        <authorList>
            <person name="Gaulin E."/>
        </authorList>
    </citation>
    <scope>NUCLEOTIDE SEQUENCE</scope>
    <source>
        <strain evidence="2">CBS 578.67</strain>
    </source>
</reference>
<dbReference type="InterPro" id="IPR036397">
    <property type="entry name" value="RNaseH_sf"/>
</dbReference>
<protein>
    <submittedName>
        <fullName evidence="3">Aste57867_7665 protein</fullName>
    </submittedName>
</protein>
<dbReference type="EMBL" id="VJMH01004315">
    <property type="protein sequence ID" value="KAF0703257.1"/>
    <property type="molecule type" value="Genomic_DNA"/>
</dbReference>
<dbReference type="InterPro" id="IPR004875">
    <property type="entry name" value="DDE_SF_endonuclease_dom"/>
</dbReference>
<keyword evidence="4" id="KW-1185">Reference proteome</keyword>
<dbReference type="PANTHER" id="PTHR19303">
    <property type="entry name" value="TRANSPOSON"/>
    <property type="match status" value="1"/>
</dbReference>